<keyword evidence="3" id="KW-1185">Reference proteome</keyword>
<sequence length="1751" mass="200536">MKKTVYLILITLISLALTSCMMFNDTQPPEFYEKPTIEGSTRGTTFSDAGDEIIINFKVRDNQAINYIQLYKSTDLSKPIQTILNNFQKNKFEANGLRVNLPYDIQKYKLYLVAADIEGNKVTQQIGENHYFDVKDSNSPILEERFEVEKITDELYKMKFFFEEIGSGIENFTVNYKNKNVITKKYNSADDFEDITDNYYVIEESNSWKQSGYLVFFSNLSIGNNNFNVFAKDKYGNTSDSYLFTETIESENPDSQITLDINYQEFYIMDERTNETEEINFKISASDEDSYISKLEIIENGRKKEVPVNPAVPSYNYEYTIGRKSSIQNINLKVIAYNTSDNQVEKDFTISVIEEKKPNISLILEEIEKSAGFVPPKDFIIGDNVFIENGDSLHFSLKAEDLLGLDNIVIYTIKDFNKEIIYTRDFVENPNLYEEDIQITFDSKGVYKIYVSAVNKNDLSTTYQYDKNIVYSDENYTVGNIKLRANFYYNGNEIDQDIFYKSVGGEKTFTVSDKTNIEIASEIISKYQNIKAVYYQLDATELPAENYDSNSLEWRSIDYYEVDINESTKYQLSIKIVDTFGKEYLLSDNYYVKVLNTPEEAYGSEINIFADNYNPGTGDEINISYSIDDDFGVDNYKVELYEITEDASILIDGNPYINKKLDERKTYDNSKNWTPYRTSIYKFKLTVENILGVVKEYETKEIVVSELYINIIEPLQTQITKRRSDSLVPFKVDTSGGATLNVYVENLEGNKYQIMNRYIENNENIFTRYDFTLNLGMEYPDYSSGNGIVFDKPGEYRLFFQAKYSDKIKEIQKTLLIRDDTDTILESFEITPDFTGSSTPTDSEFASLEKGVYEEYEFSNNKYYIPVDYDGANKTRVDIEIKLIDYNVLDDVIVEINGNSFTFEAPTNIENITSGANEGKKIFTYQIGLAKENINVGINNIVFWVEKEIYDEPKNILELDLVALEWESPNINDYDFDISNVNISKGQTSNKYFVLGQHRVNFNEVDFSDNFGIGAFDLRLFERDGNNNFIDLDKSLYGVMRIRNDQTQSKQTNVSESDLETVFGSNGLNLSNFSFNESIGYYRLEATLYDETYVIAMESEKDAVKNYIEKYNKKTAPIYIYLTENVKAKKITLLPGDIDYIREKTFNYDLEIELSESLDVEEVVDIDSIDAKLIGPKEIHLDTTASYAGENVYKIKSIIAQSESVYDGLYSLVINFKTKYSDKLEEIKKSVIINLDQSRSLGRIQRKYINGKGNTSFEIEITTLYPENLIYDVENYYFEYNGIIKQGVLNPNKKTASVDFYDVPNGTYELQFHLIDKMGEELISTPIEFVVEENPPIIENIITDTKDRNRNVLALNTDEKFTDKNIAINDDVNLYKSIFTSNNDFISINDRSREHIVNIASMLSNVGDTNSYTNGASFSLNLDITDINSNDTYENITVYRDITAPSTVIDNGIPNLIVEDDKNIELLVNDNVATKIAELSILNTTILERTMDQAGNDFDIHDFEYEIPNLPAIEGEFTLEVFAEDLAGNSTTMQLPDKIRIDNQKPSIEDFNVTDNANLNGGKYYINDTNKHLLEWQVSDFTIDDSQGKLSFYVNGTSTFEATNTNRNSGFLNLNSLGINSENEYEIYMIATDEAGLTDESNSYKIVYDKTVPNIISASADSTPISAGNSYSLGEEFVNIEVQFEDINFGTYNVTYQGNNQNATVDFNQQTGIGILRIQNLEIFNTPYNLVIEILDYAGNTTGTVTYTLKK</sequence>
<reference evidence="2 3" key="1">
    <citation type="submission" date="2016-10" db="EMBL/GenBank/DDBJ databases">
        <authorList>
            <person name="de Groot N.N."/>
        </authorList>
    </citation>
    <scope>NUCLEOTIDE SEQUENCE [LARGE SCALE GENOMIC DNA]</scope>
    <source>
        <strain evidence="2 3">WG14</strain>
    </source>
</reference>
<protein>
    <recommendedName>
        <fullName evidence="4">Cadherin domain-containing protein</fullName>
    </recommendedName>
</protein>
<dbReference type="STRING" id="28234.SAMN04488588_0114"/>
<evidence type="ECO:0000256" key="1">
    <source>
        <dbReference type="SAM" id="SignalP"/>
    </source>
</evidence>
<dbReference type="PROSITE" id="PS51257">
    <property type="entry name" value="PROKAR_LIPOPROTEIN"/>
    <property type="match status" value="1"/>
</dbReference>
<dbReference type="RefSeq" id="WP_091401841.1">
    <property type="nucleotide sequence ID" value="NZ_FMYV01000001.1"/>
</dbReference>
<feature type="chain" id="PRO_5011477642" description="Cadherin domain-containing protein" evidence="1">
    <location>
        <begin position="25"/>
        <end position="1751"/>
    </location>
</feature>
<proteinExistence type="predicted"/>
<feature type="signal peptide" evidence="1">
    <location>
        <begin position="1"/>
        <end position="24"/>
    </location>
</feature>
<gene>
    <name evidence="2" type="ORF">SAMN04488588_0114</name>
</gene>
<dbReference type="EMBL" id="FMYV01000001">
    <property type="protein sequence ID" value="SDB97633.1"/>
    <property type="molecule type" value="Genomic_DNA"/>
</dbReference>
<dbReference type="Proteomes" id="UP000199322">
    <property type="component" value="Unassembled WGS sequence"/>
</dbReference>
<evidence type="ECO:0000313" key="2">
    <source>
        <dbReference type="EMBL" id="SDB97633.1"/>
    </source>
</evidence>
<evidence type="ECO:0008006" key="4">
    <source>
        <dbReference type="Google" id="ProtNLM"/>
    </source>
</evidence>
<accession>A0A1G6HTZ1</accession>
<evidence type="ECO:0000313" key="3">
    <source>
        <dbReference type="Proteomes" id="UP000199322"/>
    </source>
</evidence>
<organism evidence="2 3">
    <name type="scientific">Geotoga petraea</name>
    <dbReference type="NCBI Taxonomy" id="28234"/>
    <lineage>
        <taxon>Bacteria</taxon>
        <taxon>Thermotogati</taxon>
        <taxon>Thermotogota</taxon>
        <taxon>Thermotogae</taxon>
        <taxon>Petrotogales</taxon>
        <taxon>Petrotogaceae</taxon>
        <taxon>Geotoga</taxon>
    </lineage>
</organism>
<keyword evidence="1" id="KW-0732">Signal</keyword>
<name>A0A1G6HTZ1_9BACT</name>